<dbReference type="AlphaFoldDB" id="A0A3P7I9R7"/>
<feature type="region of interest" description="Disordered" evidence="1">
    <location>
        <begin position="104"/>
        <end position="145"/>
    </location>
</feature>
<dbReference type="Proteomes" id="UP000270094">
    <property type="component" value="Unassembled WGS sequence"/>
</dbReference>
<proteinExistence type="predicted"/>
<gene>
    <name evidence="2" type="ORF">SVUK_LOCUS1214</name>
</gene>
<dbReference type="OrthoDB" id="5875616at2759"/>
<accession>A0A3P7I9R7</accession>
<keyword evidence="3" id="KW-1185">Reference proteome</keyword>
<organism evidence="2 3">
    <name type="scientific">Strongylus vulgaris</name>
    <name type="common">Blood worm</name>
    <dbReference type="NCBI Taxonomy" id="40348"/>
    <lineage>
        <taxon>Eukaryota</taxon>
        <taxon>Metazoa</taxon>
        <taxon>Ecdysozoa</taxon>
        <taxon>Nematoda</taxon>
        <taxon>Chromadorea</taxon>
        <taxon>Rhabditida</taxon>
        <taxon>Rhabditina</taxon>
        <taxon>Rhabditomorpha</taxon>
        <taxon>Strongyloidea</taxon>
        <taxon>Strongylidae</taxon>
        <taxon>Strongylus</taxon>
    </lineage>
</organism>
<protein>
    <submittedName>
        <fullName evidence="2">Uncharacterized protein</fullName>
    </submittedName>
</protein>
<evidence type="ECO:0000256" key="1">
    <source>
        <dbReference type="SAM" id="MobiDB-lite"/>
    </source>
</evidence>
<name>A0A3P7I9R7_STRVU</name>
<reference evidence="2 3" key="1">
    <citation type="submission" date="2018-11" db="EMBL/GenBank/DDBJ databases">
        <authorList>
            <consortium name="Pathogen Informatics"/>
        </authorList>
    </citation>
    <scope>NUCLEOTIDE SEQUENCE [LARGE SCALE GENOMIC DNA]</scope>
</reference>
<dbReference type="EMBL" id="UYYB01002322">
    <property type="protein sequence ID" value="VDM66216.1"/>
    <property type="molecule type" value="Genomic_DNA"/>
</dbReference>
<feature type="compositionally biased region" description="Polar residues" evidence="1">
    <location>
        <begin position="114"/>
        <end position="140"/>
    </location>
</feature>
<sequence>MNGKDGRSLDKVFSELIHEANRWACDRSESTTPKAMPQVNGRLEDKDDTNIDVCLEQLARAISAHVTDILMERLGLEERNEQKVEVAPTMDLSTVSTIAQPPYHERPQHLGLKPTTSRSVPNTVRSLPQSPNPTRKITQMSRRDNHFSEFATLRTSLL</sequence>
<evidence type="ECO:0000313" key="3">
    <source>
        <dbReference type="Proteomes" id="UP000270094"/>
    </source>
</evidence>
<evidence type="ECO:0000313" key="2">
    <source>
        <dbReference type="EMBL" id="VDM66216.1"/>
    </source>
</evidence>